<organism evidence="1 2">
    <name type="scientific">Phytophthora palmivora</name>
    <dbReference type="NCBI Taxonomy" id="4796"/>
    <lineage>
        <taxon>Eukaryota</taxon>
        <taxon>Sar</taxon>
        <taxon>Stramenopiles</taxon>
        <taxon>Oomycota</taxon>
        <taxon>Peronosporomycetes</taxon>
        <taxon>Peronosporales</taxon>
        <taxon>Peronosporaceae</taxon>
        <taxon>Phytophthora</taxon>
    </lineage>
</organism>
<evidence type="ECO:0000313" key="1">
    <source>
        <dbReference type="EMBL" id="POM59922.1"/>
    </source>
</evidence>
<keyword evidence="2" id="KW-1185">Reference proteome</keyword>
<evidence type="ECO:0000313" key="2">
    <source>
        <dbReference type="Proteomes" id="UP000237271"/>
    </source>
</evidence>
<accession>A0A2P4X2Z5</accession>
<dbReference type="AlphaFoldDB" id="A0A2P4X2Z5"/>
<protein>
    <submittedName>
        <fullName evidence="1">Thymidine phosphorylase</fullName>
    </submittedName>
</protein>
<proteinExistence type="predicted"/>
<reference evidence="1 2" key="1">
    <citation type="journal article" date="2017" name="Genome Biol. Evol.">
        <title>Phytophthora megakarya and P. palmivora, closely related causal agents of cacao black pod rot, underwent increases in genome sizes and gene numbers by different mechanisms.</title>
        <authorList>
            <person name="Ali S.S."/>
            <person name="Shao J."/>
            <person name="Lary D.J."/>
            <person name="Kronmiller B."/>
            <person name="Shen D."/>
            <person name="Strem M.D."/>
            <person name="Amoako-Attah I."/>
            <person name="Akrofi A.Y."/>
            <person name="Begoude B.A."/>
            <person name="Ten Hoopen G.M."/>
            <person name="Coulibaly K."/>
            <person name="Kebe B.I."/>
            <person name="Melnick R.L."/>
            <person name="Guiltinan M.J."/>
            <person name="Tyler B.M."/>
            <person name="Meinhardt L.W."/>
            <person name="Bailey B.A."/>
        </authorList>
    </citation>
    <scope>NUCLEOTIDE SEQUENCE [LARGE SCALE GENOMIC DNA]</scope>
    <source>
        <strain evidence="2">sbr112.9</strain>
    </source>
</reference>
<dbReference type="EMBL" id="NCKW01016982">
    <property type="protein sequence ID" value="POM59922.1"/>
    <property type="molecule type" value="Genomic_DNA"/>
</dbReference>
<sequence length="120" mass="13678">MRPRGRAQSLYDGLVVLLDENLGLRRRGRRGHTALLEEGVHPETVALQQRRLHAEARVQTCITPQPAVVYRHQCLKGAVPFNLRIQLQQRVHGEMPRCNSFNLTISGSELNLLDDIHIQQ</sequence>
<name>A0A2P4X2Z5_9STRA</name>
<dbReference type="Proteomes" id="UP000237271">
    <property type="component" value="Unassembled WGS sequence"/>
</dbReference>
<comment type="caution">
    <text evidence="1">The sequence shown here is derived from an EMBL/GenBank/DDBJ whole genome shotgun (WGS) entry which is preliminary data.</text>
</comment>
<gene>
    <name evidence="1" type="ORF">PHPALM_31281</name>
</gene>